<accession>A0A9D5RBM0</accession>
<dbReference type="AlphaFoldDB" id="A0A9D5RBM0"/>
<evidence type="ECO:0000313" key="2">
    <source>
        <dbReference type="Proteomes" id="UP000806542"/>
    </source>
</evidence>
<dbReference type="Pfam" id="PF00756">
    <property type="entry name" value="Esterase"/>
    <property type="match status" value="1"/>
</dbReference>
<dbReference type="GO" id="GO:0016787">
    <property type="term" value="F:hydrolase activity"/>
    <property type="evidence" value="ECO:0007669"/>
    <property type="project" value="UniProtKB-KW"/>
</dbReference>
<comment type="caution">
    <text evidence="1">The sequence shown here is derived from an EMBL/GenBank/DDBJ whole genome shotgun (WGS) entry which is preliminary data.</text>
</comment>
<dbReference type="InterPro" id="IPR000801">
    <property type="entry name" value="Esterase-like"/>
</dbReference>
<proteinExistence type="predicted"/>
<gene>
    <name evidence="1" type="ORF">INF28_06800</name>
</gene>
<keyword evidence="2" id="KW-1185">Reference proteome</keyword>
<dbReference type="InterPro" id="IPR050583">
    <property type="entry name" value="Mycobacterial_A85_antigen"/>
</dbReference>
<evidence type="ECO:0000313" key="1">
    <source>
        <dbReference type="EMBL" id="MBE5040168.1"/>
    </source>
</evidence>
<sequence>MTSFVVGNKNISVFPGTLPDMPVIYLNTFANEGERVAQALQDMGCPDFTLVAISNLNWDHDMAPWDIPPISKDDTPCTGGADDYLLFLTREIMPEAEKEIKGCPLWRGLAGYSLAGLFAVYSLYQTDVFSRFASMSGSLWFPGIREYIFSHDMKRKPDHMYFSLGDKECKTRNPYLKEVQENTKEIKTFYSRQGIDTIFHLNPGNHYKNTVERTAAGIAWILSR</sequence>
<keyword evidence="1" id="KW-0378">Hydrolase</keyword>
<dbReference type="InterPro" id="IPR029058">
    <property type="entry name" value="AB_hydrolase_fold"/>
</dbReference>
<dbReference type="PANTHER" id="PTHR48098:SF6">
    <property type="entry name" value="FERRI-BACILLIBACTIN ESTERASE BESA"/>
    <property type="match status" value="1"/>
</dbReference>
<organism evidence="1 2">
    <name type="scientific">Ructibacterium gallinarum</name>
    <dbReference type="NCBI Taxonomy" id="2779355"/>
    <lineage>
        <taxon>Bacteria</taxon>
        <taxon>Bacillati</taxon>
        <taxon>Bacillota</taxon>
        <taxon>Clostridia</taxon>
        <taxon>Eubacteriales</taxon>
        <taxon>Oscillospiraceae</taxon>
        <taxon>Ructibacterium</taxon>
    </lineage>
</organism>
<dbReference type="EMBL" id="JADCKB010000012">
    <property type="protein sequence ID" value="MBE5040168.1"/>
    <property type="molecule type" value="Genomic_DNA"/>
</dbReference>
<dbReference type="PANTHER" id="PTHR48098">
    <property type="entry name" value="ENTEROCHELIN ESTERASE-RELATED"/>
    <property type="match status" value="1"/>
</dbReference>
<dbReference type="Proteomes" id="UP000806542">
    <property type="component" value="Unassembled WGS sequence"/>
</dbReference>
<name>A0A9D5RBM0_9FIRM</name>
<protein>
    <submittedName>
        <fullName evidence="1">Alpha/beta hydrolase</fullName>
    </submittedName>
</protein>
<dbReference type="SUPFAM" id="SSF53474">
    <property type="entry name" value="alpha/beta-Hydrolases"/>
    <property type="match status" value="1"/>
</dbReference>
<reference evidence="1" key="1">
    <citation type="submission" date="2020-10" db="EMBL/GenBank/DDBJ databases">
        <title>ChiBAC.</title>
        <authorList>
            <person name="Zenner C."/>
            <person name="Hitch T.C.A."/>
            <person name="Clavel T."/>
        </authorList>
    </citation>
    <scope>NUCLEOTIDE SEQUENCE</scope>
    <source>
        <strain evidence="1">DSM 107454</strain>
    </source>
</reference>
<dbReference type="Gene3D" id="3.40.50.1820">
    <property type="entry name" value="alpha/beta hydrolase"/>
    <property type="match status" value="1"/>
</dbReference>
<dbReference type="RefSeq" id="WP_226392718.1">
    <property type="nucleotide sequence ID" value="NZ_JADCKB010000012.1"/>
</dbReference>